<reference evidence="2" key="2">
    <citation type="submission" date="2020-09" db="EMBL/GenBank/DDBJ databases">
        <authorList>
            <person name="Sun Q."/>
            <person name="Ohkuma M."/>
        </authorList>
    </citation>
    <scope>NUCLEOTIDE SEQUENCE</scope>
    <source>
        <strain evidence="2">JCM 3276</strain>
    </source>
</reference>
<evidence type="ECO:0000313" key="2">
    <source>
        <dbReference type="EMBL" id="GGS25758.1"/>
    </source>
</evidence>
<keyword evidence="3" id="KW-1185">Reference proteome</keyword>
<evidence type="ECO:0000313" key="3">
    <source>
        <dbReference type="Proteomes" id="UP000660680"/>
    </source>
</evidence>
<dbReference type="AlphaFoldDB" id="A0A918LB86"/>
<name>A0A918LB86_9PSEU</name>
<reference evidence="2" key="1">
    <citation type="journal article" date="2014" name="Int. J. Syst. Evol. Microbiol.">
        <title>Complete genome sequence of Corynebacterium casei LMG S-19264T (=DSM 44701T), isolated from a smear-ripened cheese.</title>
        <authorList>
            <consortium name="US DOE Joint Genome Institute (JGI-PGF)"/>
            <person name="Walter F."/>
            <person name="Albersmeier A."/>
            <person name="Kalinowski J."/>
            <person name="Ruckert C."/>
        </authorList>
    </citation>
    <scope>NUCLEOTIDE SEQUENCE</scope>
    <source>
        <strain evidence="2">JCM 3276</strain>
    </source>
</reference>
<protein>
    <recommendedName>
        <fullName evidence="1">Insertion element IS150 protein InsJ-like helix-turn-helix domain-containing protein</fullName>
    </recommendedName>
</protein>
<accession>A0A918LB86</accession>
<dbReference type="InterPro" id="IPR010921">
    <property type="entry name" value="Trp_repressor/repl_initiator"/>
</dbReference>
<comment type="caution">
    <text evidence="2">The sequence shown here is derived from an EMBL/GenBank/DDBJ whole genome shotgun (WGS) entry which is preliminary data.</text>
</comment>
<dbReference type="GO" id="GO:0043565">
    <property type="term" value="F:sequence-specific DNA binding"/>
    <property type="evidence" value="ECO:0007669"/>
    <property type="project" value="InterPro"/>
</dbReference>
<dbReference type="InterPro" id="IPR055247">
    <property type="entry name" value="InsJ-like_HTH"/>
</dbReference>
<dbReference type="Proteomes" id="UP000660680">
    <property type="component" value="Unassembled WGS sequence"/>
</dbReference>
<gene>
    <name evidence="2" type="ORF">GCM10010171_18890</name>
</gene>
<evidence type="ECO:0000259" key="1">
    <source>
        <dbReference type="Pfam" id="PF13518"/>
    </source>
</evidence>
<organism evidence="2 3">
    <name type="scientific">Actinokineospora fastidiosa</name>
    <dbReference type="NCBI Taxonomy" id="1816"/>
    <lineage>
        <taxon>Bacteria</taxon>
        <taxon>Bacillati</taxon>
        <taxon>Actinomycetota</taxon>
        <taxon>Actinomycetes</taxon>
        <taxon>Pseudonocardiales</taxon>
        <taxon>Pseudonocardiaceae</taxon>
        <taxon>Actinokineospora</taxon>
    </lineage>
</organism>
<sequence length="226" mass="24815">MESGLAQVEAARRFGVSRQTVGVWVRDYRNRGEGAFRPNRRGRKPGERLALTDAQQLDIARAVQSGSPESAGLDCLVWNRQAVTDLVHTRFAMPLGMTTVGNYLVRWGFPLPQDLLRALRAAACGPMESPWLPGAEVVWVGHGVPTWCPDAPRTPVLQAVSNRGALSFLAGDPRSAEAVADFVARLVRQSRRRLNLVVTWPPTTPDRIPRLLTFDDCAAAITVPRS</sequence>
<dbReference type="Pfam" id="PF13518">
    <property type="entry name" value="HTH_28"/>
    <property type="match status" value="1"/>
</dbReference>
<dbReference type="EMBL" id="BMRB01000001">
    <property type="protein sequence ID" value="GGS25758.1"/>
    <property type="molecule type" value="Genomic_DNA"/>
</dbReference>
<proteinExistence type="predicted"/>
<dbReference type="SUPFAM" id="SSF48295">
    <property type="entry name" value="TrpR-like"/>
    <property type="match status" value="1"/>
</dbReference>
<feature type="domain" description="Insertion element IS150 protein InsJ-like helix-turn-helix" evidence="1">
    <location>
        <begin position="4"/>
        <end position="44"/>
    </location>
</feature>